<keyword evidence="2" id="KW-0862">Zinc</keyword>
<dbReference type="CDD" id="cd12148">
    <property type="entry name" value="fungal_TF_MHR"/>
    <property type="match status" value="1"/>
</dbReference>
<protein>
    <recommendedName>
        <fullName evidence="7">Xylanolytic transcriptional activator regulatory domain-containing protein</fullName>
    </recommendedName>
</protein>
<keyword evidence="1" id="KW-0479">Metal-binding</keyword>
<reference evidence="8 9" key="1">
    <citation type="submission" date="2014-09" db="EMBL/GenBank/DDBJ databases">
        <authorList>
            <person name="Ellenberger Sabrina"/>
        </authorList>
    </citation>
    <scope>NUCLEOTIDE SEQUENCE [LARGE SCALE GENOMIC DNA]</scope>
    <source>
        <strain evidence="8 9">CBS 412.66</strain>
    </source>
</reference>
<dbReference type="EMBL" id="LN719137">
    <property type="protein sequence ID" value="CEP07199.1"/>
    <property type="molecule type" value="Genomic_DNA"/>
</dbReference>
<organism evidence="8 9">
    <name type="scientific">Parasitella parasitica</name>
    <dbReference type="NCBI Taxonomy" id="35722"/>
    <lineage>
        <taxon>Eukaryota</taxon>
        <taxon>Fungi</taxon>
        <taxon>Fungi incertae sedis</taxon>
        <taxon>Mucoromycota</taxon>
        <taxon>Mucoromycotina</taxon>
        <taxon>Mucoromycetes</taxon>
        <taxon>Mucorales</taxon>
        <taxon>Mucorineae</taxon>
        <taxon>Mucoraceae</taxon>
        <taxon>Parasitella</taxon>
    </lineage>
</organism>
<evidence type="ECO:0000313" key="8">
    <source>
        <dbReference type="EMBL" id="CEP07199.1"/>
    </source>
</evidence>
<sequence length="687" mass="77652">MPKFSDTWTSNAAEQTTAAYCETQKLPTCNFPTFGSFVRWRVEPPLPSRYSTAIEMPSGQVQMHLINLFFETRYNVSPIIPKRYFYEQLRTKGPLITPLLLNAIYCVVSSGCTLKDVPKSIVFFNRAKKLLDDFLDVPRVSTVAALCLLSLYEPVPTKSKSVVDQHCRSWMYSGMAFRMCLELGLNMDTPYSRHNMALDSIELRRRVFWSCYCLDKLQSAEWERLWAIPASLARTALPQILPQDDESEHWVVQTFQQKIKLALLCEEGLQIRASFAIGNGVENSRFYEQLDQYRAKLLHWSANLPRPAIWDIRPCATVEDVVNEPRKSPEIGYFLSLYYFMLSDTLFCLPDNAKTSVQRRIYAAQLTRCVESACDKPKLVARYEFLAHALIAAIRVHARYLNDQDSIIAGQSLHFFNQCIELLRKLQTFAIIPECTAVLQKISAIHQHARSHAVRPDASQPMAAAAATLDSSLRQFGNAAPLHQMDANGNIIQFSSNQQEQVQNLVDPYQTDITHNRSSFDSQKMHPMLSNSLFNNITAFGTSIGVDFGDRRLLWEVALDASQSCEFGSTPSTPEDSMNQAVFPTASASSEWSPCNTGDFIWPDPIASQTQSHPQLPHYTMATSSPQPPLLNAMEIYAQQQQNTYLQPPPPPQQFMKVAESALNSKLCYSSLTNSVINVPQHAYYPS</sequence>
<evidence type="ECO:0000256" key="3">
    <source>
        <dbReference type="ARBA" id="ARBA00023015"/>
    </source>
</evidence>
<dbReference type="Proteomes" id="UP000054107">
    <property type="component" value="Unassembled WGS sequence"/>
</dbReference>
<evidence type="ECO:0000256" key="2">
    <source>
        <dbReference type="ARBA" id="ARBA00022833"/>
    </source>
</evidence>
<dbReference type="GO" id="GO:0003677">
    <property type="term" value="F:DNA binding"/>
    <property type="evidence" value="ECO:0007669"/>
    <property type="project" value="UniProtKB-KW"/>
</dbReference>
<feature type="domain" description="Xylanolytic transcriptional activator regulatory" evidence="7">
    <location>
        <begin position="169"/>
        <end position="244"/>
    </location>
</feature>
<dbReference type="AlphaFoldDB" id="A0A0B7MWC7"/>
<keyword evidence="3" id="KW-0805">Transcription regulation</keyword>
<dbReference type="GO" id="GO:0006351">
    <property type="term" value="P:DNA-templated transcription"/>
    <property type="evidence" value="ECO:0007669"/>
    <property type="project" value="InterPro"/>
</dbReference>
<evidence type="ECO:0000256" key="6">
    <source>
        <dbReference type="ARBA" id="ARBA00023242"/>
    </source>
</evidence>
<evidence type="ECO:0000256" key="4">
    <source>
        <dbReference type="ARBA" id="ARBA00023125"/>
    </source>
</evidence>
<dbReference type="InterPro" id="IPR007219">
    <property type="entry name" value="XnlR_reg_dom"/>
</dbReference>
<evidence type="ECO:0000256" key="1">
    <source>
        <dbReference type="ARBA" id="ARBA00022723"/>
    </source>
</evidence>
<keyword evidence="4" id="KW-0238">DNA-binding</keyword>
<dbReference type="OrthoDB" id="2406834at2759"/>
<evidence type="ECO:0000313" key="9">
    <source>
        <dbReference type="Proteomes" id="UP000054107"/>
    </source>
</evidence>
<evidence type="ECO:0000259" key="7">
    <source>
        <dbReference type="SMART" id="SM00906"/>
    </source>
</evidence>
<dbReference type="InterPro" id="IPR051615">
    <property type="entry name" value="Transcr_Regulatory_Elem"/>
</dbReference>
<dbReference type="SMART" id="SM00906">
    <property type="entry name" value="Fungal_trans"/>
    <property type="match status" value="2"/>
</dbReference>
<dbReference type="Pfam" id="PF04082">
    <property type="entry name" value="Fungal_trans"/>
    <property type="match status" value="1"/>
</dbReference>
<keyword evidence="9" id="KW-1185">Reference proteome</keyword>
<dbReference type="PANTHER" id="PTHR31313">
    <property type="entry name" value="TY1 ENHANCER ACTIVATOR"/>
    <property type="match status" value="1"/>
</dbReference>
<dbReference type="PANTHER" id="PTHR31313:SF81">
    <property type="entry name" value="TY1 ENHANCER ACTIVATOR"/>
    <property type="match status" value="1"/>
</dbReference>
<name>A0A0B7MWC7_9FUNG</name>
<keyword evidence="6" id="KW-0539">Nucleus</keyword>
<feature type="domain" description="Xylanolytic transcriptional activator regulatory" evidence="7">
    <location>
        <begin position="530"/>
        <end position="590"/>
    </location>
</feature>
<evidence type="ECO:0000256" key="5">
    <source>
        <dbReference type="ARBA" id="ARBA00023163"/>
    </source>
</evidence>
<gene>
    <name evidence="8" type="primary">PARPA_00478.1 scaffold 888</name>
</gene>
<dbReference type="GO" id="GO:0008270">
    <property type="term" value="F:zinc ion binding"/>
    <property type="evidence" value="ECO:0007669"/>
    <property type="project" value="InterPro"/>
</dbReference>
<keyword evidence="5" id="KW-0804">Transcription</keyword>
<accession>A0A0B7MWC7</accession>
<proteinExistence type="predicted"/>